<keyword evidence="2 4" id="KW-0472">Membrane</keyword>
<dbReference type="InterPro" id="IPR050330">
    <property type="entry name" value="Bact_OuterMem_StrucFunc"/>
</dbReference>
<feature type="chain" id="PRO_5030948255" evidence="5">
    <location>
        <begin position="20"/>
        <end position="217"/>
    </location>
</feature>
<evidence type="ECO:0000313" key="7">
    <source>
        <dbReference type="EMBL" id="MBB5722601.1"/>
    </source>
</evidence>
<dbReference type="AlphaFoldDB" id="A0A7W9BLC7"/>
<dbReference type="PANTHER" id="PTHR30329">
    <property type="entry name" value="STATOR ELEMENT OF FLAGELLAR MOTOR COMPLEX"/>
    <property type="match status" value="1"/>
</dbReference>
<evidence type="ECO:0000256" key="4">
    <source>
        <dbReference type="PROSITE-ProRule" id="PRU00473"/>
    </source>
</evidence>
<feature type="signal peptide" evidence="5">
    <location>
        <begin position="1"/>
        <end position="19"/>
    </location>
</feature>
<protein>
    <submittedName>
        <fullName evidence="7">Outer membrane protein OmpA-like peptidoglycan-associated protein</fullName>
    </submittedName>
</protein>
<dbReference type="GO" id="GO:0009279">
    <property type="term" value="C:cell outer membrane"/>
    <property type="evidence" value="ECO:0007669"/>
    <property type="project" value="UniProtKB-SubCell"/>
</dbReference>
<comment type="subcellular location">
    <subcellularLocation>
        <location evidence="1">Cell outer membrane</location>
    </subcellularLocation>
</comment>
<dbReference type="EMBL" id="JACIJM010000005">
    <property type="protein sequence ID" value="MBB5722601.1"/>
    <property type="molecule type" value="Genomic_DNA"/>
</dbReference>
<dbReference type="InterPro" id="IPR036737">
    <property type="entry name" value="OmpA-like_sf"/>
</dbReference>
<sequence length="217" mass="21867">MTFSKLPMIFAATSLIAVTACSGTGGPNDNANTRSGAAIGALGGAILGAATADSRSERGQRAAVGALLGATAGGGIGSYLDNQEEELRQSLGSNVGIVNNGSNLTISLPNNVLFATDSATVSGASQGDLFAVARSLNNNPASTINVIGHTDNVGDAAYNFDLSQRRAQAVTSVLINAGVSATRLRSIGRGEDAPVASNLNANGRAQNRRVEIVITPN</sequence>
<evidence type="ECO:0000256" key="1">
    <source>
        <dbReference type="ARBA" id="ARBA00004442"/>
    </source>
</evidence>
<dbReference type="Gene3D" id="3.30.1330.60">
    <property type="entry name" value="OmpA-like domain"/>
    <property type="match status" value="1"/>
</dbReference>
<keyword evidence="3" id="KW-0998">Cell outer membrane</keyword>
<feature type="domain" description="OmpA-like" evidence="6">
    <location>
        <begin position="101"/>
        <end position="217"/>
    </location>
</feature>
<comment type="caution">
    <text evidence="7">The sequence shown here is derived from an EMBL/GenBank/DDBJ whole genome shotgun (WGS) entry which is preliminary data.</text>
</comment>
<dbReference type="Pfam" id="PF00691">
    <property type="entry name" value="OmpA"/>
    <property type="match status" value="1"/>
</dbReference>
<accession>A0A7W9BLC7</accession>
<reference evidence="7 8" key="1">
    <citation type="submission" date="2020-08" db="EMBL/GenBank/DDBJ databases">
        <title>Genomic Encyclopedia of Type Strains, Phase IV (KMG-IV): sequencing the most valuable type-strain genomes for metagenomic binning, comparative biology and taxonomic classification.</title>
        <authorList>
            <person name="Goeker M."/>
        </authorList>
    </citation>
    <scope>NUCLEOTIDE SEQUENCE [LARGE SCALE GENOMIC DNA]</scope>
    <source>
        <strain evidence="7 8">DSM 101064</strain>
    </source>
</reference>
<evidence type="ECO:0000256" key="5">
    <source>
        <dbReference type="SAM" id="SignalP"/>
    </source>
</evidence>
<proteinExistence type="predicted"/>
<name>A0A7W9BLC7_9RHOB</name>
<organism evidence="7 8">
    <name type="scientific">Yoonia ponticola</name>
    <dbReference type="NCBI Taxonomy" id="1524255"/>
    <lineage>
        <taxon>Bacteria</taxon>
        <taxon>Pseudomonadati</taxon>
        <taxon>Pseudomonadota</taxon>
        <taxon>Alphaproteobacteria</taxon>
        <taxon>Rhodobacterales</taxon>
        <taxon>Paracoccaceae</taxon>
        <taxon>Yoonia</taxon>
    </lineage>
</organism>
<dbReference type="PANTHER" id="PTHR30329:SF21">
    <property type="entry name" value="LIPOPROTEIN YIAD-RELATED"/>
    <property type="match status" value="1"/>
</dbReference>
<dbReference type="Proteomes" id="UP000535415">
    <property type="component" value="Unassembled WGS sequence"/>
</dbReference>
<dbReference type="SUPFAM" id="SSF103088">
    <property type="entry name" value="OmpA-like"/>
    <property type="match status" value="1"/>
</dbReference>
<dbReference type="CDD" id="cd07185">
    <property type="entry name" value="OmpA_C-like"/>
    <property type="match status" value="1"/>
</dbReference>
<keyword evidence="5" id="KW-0732">Signal</keyword>
<dbReference type="InterPro" id="IPR039567">
    <property type="entry name" value="Gly-zipper"/>
</dbReference>
<evidence type="ECO:0000259" key="6">
    <source>
        <dbReference type="PROSITE" id="PS51123"/>
    </source>
</evidence>
<dbReference type="RefSeq" id="WP_183529001.1">
    <property type="nucleotide sequence ID" value="NZ_JACIJM010000005.1"/>
</dbReference>
<dbReference type="InterPro" id="IPR006664">
    <property type="entry name" value="OMP_bac"/>
</dbReference>
<dbReference type="Pfam" id="PF13488">
    <property type="entry name" value="Gly-zipper_Omp"/>
    <property type="match status" value="1"/>
</dbReference>
<dbReference type="PROSITE" id="PS51257">
    <property type="entry name" value="PROKAR_LIPOPROTEIN"/>
    <property type="match status" value="1"/>
</dbReference>
<keyword evidence="8" id="KW-1185">Reference proteome</keyword>
<evidence type="ECO:0000256" key="3">
    <source>
        <dbReference type="ARBA" id="ARBA00023237"/>
    </source>
</evidence>
<dbReference type="PROSITE" id="PS51123">
    <property type="entry name" value="OMPA_2"/>
    <property type="match status" value="1"/>
</dbReference>
<dbReference type="InterPro" id="IPR006665">
    <property type="entry name" value="OmpA-like"/>
</dbReference>
<gene>
    <name evidence="7" type="ORF">FHS72_002227</name>
</gene>
<dbReference type="PRINTS" id="PR01021">
    <property type="entry name" value="OMPADOMAIN"/>
</dbReference>
<evidence type="ECO:0000313" key="8">
    <source>
        <dbReference type="Proteomes" id="UP000535415"/>
    </source>
</evidence>
<evidence type="ECO:0000256" key="2">
    <source>
        <dbReference type="ARBA" id="ARBA00023136"/>
    </source>
</evidence>